<evidence type="ECO:0000259" key="9">
    <source>
        <dbReference type="PROSITE" id="PS50042"/>
    </source>
</evidence>
<reference evidence="10 11" key="1">
    <citation type="submission" date="2020-08" db="EMBL/GenBank/DDBJ databases">
        <title>Genomic Encyclopedia of Type Strains, Phase IV (KMG-IV): sequencing the most valuable type-strain genomes for metagenomic binning, comparative biology and taxonomic classification.</title>
        <authorList>
            <person name="Goeker M."/>
        </authorList>
    </citation>
    <scope>NUCLEOTIDE SEQUENCE [LARGE SCALE GENOMIC DNA]</scope>
    <source>
        <strain evidence="10 11">DSM 29854</strain>
    </source>
</reference>
<comment type="subcellular location">
    <subcellularLocation>
        <location evidence="1">Membrane</location>
        <topology evidence="1">Multi-pass membrane protein</topology>
    </subcellularLocation>
</comment>
<dbReference type="EMBL" id="JACJIQ010000006">
    <property type="protein sequence ID" value="MBA9077132.1"/>
    <property type="molecule type" value="Genomic_DNA"/>
</dbReference>
<keyword evidence="11" id="KW-1185">Reference proteome</keyword>
<keyword evidence="7" id="KW-1071">Ligand-gated ion channel</keyword>
<dbReference type="SUPFAM" id="SSF51206">
    <property type="entry name" value="cAMP-binding domain-like"/>
    <property type="match status" value="1"/>
</dbReference>
<dbReference type="InterPro" id="IPR018488">
    <property type="entry name" value="cNMP-bd_CS"/>
</dbReference>
<dbReference type="Proteomes" id="UP000563094">
    <property type="component" value="Unassembled WGS sequence"/>
</dbReference>
<sequence length="148" mass="16622">MLLIEKVLTLHSSRIFHDTPESDLVELAGALEELHLDADVQLFAKGDHGDSMYFVYKGNVRIHDEEHTFANLGENEILGELSILDAEPRSATATTTEQTILLKLEREPFYEIMISNAEVLKGILKTLCKRLRQMDILLVESRAATAAD</sequence>
<protein>
    <submittedName>
        <fullName evidence="10">CRP-like cAMP-binding protein</fullName>
    </submittedName>
</protein>
<dbReference type="InterPro" id="IPR018490">
    <property type="entry name" value="cNMP-bd_dom_sf"/>
</dbReference>
<dbReference type="GO" id="GO:0044877">
    <property type="term" value="F:protein-containing complex binding"/>
    <property type="evidence" value="ECO:0007669"/>
    <property type="project" value="TreeGrafter"/>
</dbReference>
<keyword evidence="6" id="KW-0472">Membrane</keyword>
<dbReference type="GO" id="GO:0005221">
    <property type="term" value="F:intracellularly cyclic nucleotide-activated monoatomic cation channel activity"/>
    <property type="evidence" value="ECO:0007669"/>
    <property type="project" value="InterPro"/>
</dbReference>
<dbReference type="InterPro" id="IPR000595">
    <property type="entry name" value="cNMP-bd_dom"/>
</dbReference>
<organism evidence="10 11">
    <name type="scientific">Rufibacter quisquiliarum</name>
    <dbReference type="NCBI Taxonomy" id="1549639"/>
    <lineage>
        <taxon>Bacteria</taxon>
        <taxon>Pseudomonadati</taxon>
        <taxon>Bacteroidota</taxon>
        <taxon>Cytophagia</taxon>
        <taxon>Cytophagales</taxon>
        <taxon>Hymenobacteraceae</taxon>
        <taxon>Rufibacter</taxon>
    </lineage>
</organism>
<dbReference type="GO" id="GO:0016020">
    <property type="term" value="C:membrane"/>
    <property type="evidence" value="ECO:0007669"/>
    <property type="project" value="UniProtKB-SubCell"/>
</dbReference>
<keyword evidence="8" id="KW-0407">Ion channel</keyword>
<keyword evidence="2" id="KW-0813">Transport</keyword>
<evidence type="ECO:0000256" key="8">
    <source>
        <dbReference type="ARBA" id="ARBA00023303"/>
    </source>
</evidence>
<keyword evidence="3" id="KW-0812">Transmembrane</keyword>
<dbReference type="SMART" id="SM00100">
    <property type="entry name" value="cNMP"/>
    <property type="match status" value="1"/>
</dbReference>
<feature type="domain" description="Cyclic nucleotide-binding" evidence="9">
    <location>
        <begin position="15"/>
        <end position="130"/>
    </location>
</feature>
<evidence type="ECO:0000256" key="6">
    <source>
        <dbReference type="ARBA" id="ARBA00023136"/>
    </source>
</evidence>
<evidence type="ECO:0000313" key="10">
    <source>
        <dbReference type="EMBL" id="MBA9077132.1"/>
    </source>
</evidence>
<evidence type="ECO:0000256" key="5">
    <source>
        <dbReference type="ARBA" id="ARBA00023065"/>
    </source>
</evidence>
<evidence type="ECO:0000313" key="11">
    <source>
        <dbReference type="Proteomes" id="UP000563094"/>
    </source>
</evidence>
<dbReference type="InterPro" id="IPR014710">
    <property type="entry name" value="RmlC-like_jellyroll"/>
</dbReference>
<keyword evidence="4" id="KW-1133">Transmembrane helix</keyword>
<dbReference type="PANTHER" id="PTHR45638:SF11">
    <property type="entry name" value="CYCLIC NUCLEOTIDE-GATED CATION CHANNEL SUBUNIT A"/>
    <property type="match status" value="1"/>
</dbReference>
<dbReference type="PROSITE" id="PS00889">
    <property type="entry name" value="CNMP_BINDING_2"/>
    <property type="match status" value="1"/>
</dbReference>
<evidence type="ECO:0000256" key="7">
    <source>
        <dbReference type="ARBA" id="ARBA00023286"/>
    </source>
</evidence>
<evidence type="ECO:0000256" key="1">
    <source>
        <dbReference type="ARBA" id="ARBA00004141"/>
    </source>
</evidence>
<proteinExistence type="predicted"/>
<keyword evidence="5" id="KW-0406">Ion transport</keyword>
<accession>A0A839GDY8</accession>
<dbReference type="InterPro" id="IPR050866">
    <property type="entry name" value="CNG_cation_channel"/>
</dbReference>
<dbReference type="Gene3D" id="2.60.120.10">
    <property type="entry name" value="Jelly Rolls"/>
    <property type="match status" value="1"/>
</dbReference>
<dbReference type="AlphaFoldDB" id="A0A839GDY8"/>
<evidence type="ECO:0000256" key="3">
    <source>
        <dbReference type="ARBA" id="ARBA00022692"/>
    </source>
</evidence>
<evidence type="ECO:0000256" key="4">
    <source>
        <dbReference type="ARBA" id="ARBA00022989"/>
    </source>
</evidence>
<dbReference type="RefSeq" id="WP_066831534.1">
    <property type="nucleotide sequence ID" value="NZ_JACJIQ010000006.1"/>
</dbReference>
<comment type="caution">
    <text evidence="10">The sequence shown here is derived from an EMBL/GenBank/DDBJ whole genome shotgun (WGS) entry which is preliminary data.</text>
</comment>
<evidence type="ECO:0000256" key="2">
    <source>
        <dbReference type="ARBA" id="ARBA00022448"/>
    </source>
</evidence>
<name>A0A839GDY8_9BACT</name>
<dbReference type="Pfam" id="PF00027">
    <property type="entry name" value="cNMP_binding"/>
    <property type="match status" value="1"/>
</dbReference>
<dbReference type="CDD" id="cd00038">
    <property type="entry name" value="CAP_ED"/>
    <property type="match status" value="1"/>
</dbReference>
<dbReference type="PANTHER" id="PTHR45638">
    <property type="entry name" value="CYCLIC NUCLEOTIDE-GATED CATION CHANNEL SUBUNIT A"/>
    <property type="match status" value="1"/>
</dbReference>
<gene>
    <name evidence="10" type="ORF">FHS90_001843</name>
</gene>
<dbReference type="PROSITE" id="PS50042">
    <property type="entry name" value="CNMP_BINDING_3"/>
    <property type="match status" value="1"/>
</dbReference>